<reference evidence="1" key="2">
    <citation type="submission" date="2020-09" db="EMBL/GenBank/DDBJ databases">
        <authorList>
            <person name="Sun Q."/>
            <person name="Ohkuma M."/>
        </authorList>
    </citation>
    <scope>NUCLEOTIDE SEQUENCE</scope>
    <source>
        <strain evidence="1">JCM 3302</strain>
    </source>
</reference>
<evidence type="ECO:0000313" key="2">
    <source>
        <dbReference type="Proteomes" id="UP000641386"/>
    </source>
</evidence>
<accession>A0A919APB5</accession>
<organism evidence="1 2">
    <name type="scientific">Streptomyces spiralis</name>
    <dbReference type="NCBI Taxonomy" id="66376"/>
    <lineage>
        <taxon>Bacteria</taxon>
        <taxon>Bacillati</taxon>
        <taxon>Actinomycetota</taxon>
        <taxon>Actinomycetes</taxon>
        <taxon>Kitasatosporales</taxon>
        <taxon>Streptomycetaceae</taxon>
        <taxon>Streptomyces</taxon>
    </lineage>
</organism>
<protein>
    <submittedName>
        <fullName evidence="1">Uncharacterized protein</fullName>
    </submittedName>
</protein>
<comment type="caution">
    <text evidence="1">The sequence shown here is derived from an EMBL/GenBank/DDBJ whole genome shotgun (WGS) entry which is preliminary data.</text>
</comment>
<dbReference type="EMBL" id="BNBC01000093">
    <property type="protein sequence ID" value="GHF19698.1"/>
    <property type="molecule type" value="Genomic_DNA"/>
</dbReference>
<gene>
    <name evidence="1" type="ORF">GCM10014715_88040</name>
</gene>
<dbReference type="Proteomes" id="UP000641386">
    <property type="component" value="Unassembled WGS sequence"/>
</dbReference>
<name>A0A919APB5_9ACTN</name>
<proteinExistence type="predicted"/>
<evidence type="ECO:0000313" key="1">
    <source>
        <dbReference type="EMBL" id="GHF19698.1"/>
    </source>
</evidence>
<keyword evidence="2" id="KW-1185">Reference proteome</keyword>
<sequence>MRGSAVDTMVWSRQASSTASTSALMAAVRLPCAAVPVAGGAPDATDAVGSAERGAGRASGWGCGASEGADAWVWDMGKPPVGGRVAPAPV</sequence>
<dbReference type="AlphaFoldDB" id="A0A919APB5"/>
<reference evidence="1" key="1">
    <citation type="journal article" date="2014" name="Int. J. Syst. Evol. Microbiol.">
        <title>Complete genome sequence of Corynebacterium casei LMG S-19264T (=DSM 44701T), isolated from a smear-ripened cheese.</title>
        <authorList>
            <consortium name="US DOE Joint Genome Institute (JGI-PGF)"/>
            <person name="Walter F."/>
            <person name="Albersmeier A."/>
            <person name="Kalinowski J."/>
            <person name="Ruckert C."/>
        </authorList>
    </citation>
    <scope>NUCLEOTIDE SEQUENCE</scope>
    <source>
        <strain evidence="1">JCM 3302</strain>
    </source>
</reference>